<dbReference type="Pfam" id="PF10983">
    <property type="entry name" value="DUF2793"/>
    <property type="match status" value="1"/>
</dbReference>
<accession>A0ABT8S126</accession>
<evidence type="ECO:0000313" key="2">
    <source>
        <dbReference type="Proteomes" id="UP001169027"/>
    </source>
</evidence>
<dbReference type="EMBL" id="JAUKVY010000003">
    <property type="protein sequence ID" value="MDO1531977.1"/>
    <property type="molecule type" value="Genomic_DNA"/>
</dbReference>
<protein>
    <submittedName>
        <fullName evidence="1">DUF2793 domain-containing protein</fullName>
    </submittedName>
</protein>
<dbReference type="Proteomes" id="UP001169027">
    <property type="component" value="Unassembled WGS sequence"/>
</dbReference>
<reference evidence="1" key="1">
    <citation type="submission" date="2023-06" db="EMBL/GenBank/DDBJ databases">
        <authorList>
            <person name="Jiang Y."/>
            <person name="Liu Q."/>
        </authorList>
    </citation>
    <scope>NUCLEOTIDE SEQUENCE</scope>
    <source>
        <strain evidence="1">CGMCC 1.12090</strain>
    </source>
</reference>
<gene>
    <name evidence="1" type="ORF">Q2T77_06735</name>
</gene>
<organism evidence="1 2">
    <name type="scientific">Variovorax ginsengisoli</name>
    <dbReference type="NCBI Taxonomy" id="363844"/>
    <lineage>
        <taxon>Bacteria</taxon>
        <taxon>Pseudomonadati</taxon>
        <taxon>Pseudomonadota</taxon>
        <taxon>Betaproteobacteria</taxon>
        <taxon>Burkholderiales</taxon>
        <taxon>Comamonadaceae</taxon>
        <taxon>Variovorax</taxon>
    </lineage>
</organism>
<name>A0ABT8S126_9BURK</name>
<dbReference type="RefSeq" id="WP_301805715.1">
    <property type="nucleotide sequence ID" value="NZ_JAUJZH010000003.1"/>
</dbReference>
<comment type="caution">
    <text evidence="1">The sequence shown here is derived from an EMBL/GenBank/DDBJ whole genome shotgun (WGS) entry which is preliminary data.</text>
</comment>
<proteinExistence type="predicted"/>
<sequence length="222" mass="22789">MSTPILPYAVWASGTNQNSIPANDNARRNQILHGNVISQAVTAQPGSPAEGDIYIIAAMHTGAQWAGFTPLDLAIYSGGTWYAFAPVTGVVVNVAGALYRYTGSAWAAIAGAPDRSAVSVLTPASGVVTIDCSLGDYFTLAPTANVTSIVFTNLPAAGKGASLMIRFTQDTTARTVAWPASFKWAGGAAGVVSTGSGAIDLIAITSFDQGTTWRATIAKAFA</sequence>
<dbReference type="InterPro" id="IPR021251">
    <property type="entry name" value="DUF2793"/>
</dbReference>
<evidence type="ECO:0000313" key="1">
    <source>
        <dbReference type="EMBL" id="MDO1531977.1"/>
    </source>
</evidence>
<keyword evidence="2" id="KW-1185">Reference proteome</keyword>